<reference evidence="3" key="1">
    <citation type="submission" date="2023-06" db="EMBL/GenBank/DDBJ databases">
        <title>Genome-scale phylogeny and comparative genomics of the fungal order Sordariales.</title>
        <authorList>
            <consortium name="Lawrence Berkeley National Laboratory"/>
            <person name="Hensen N."/>
            <person name="Bonometti L."/>
            <person name="Westerberg I."/>
            <person name="Brannstrom I.O."/>
            <person name="Guillou S."/>
            <person name="Cros-Aarteil S."/>
            <person name="Calhoun S."/>
            <person name="Haridas S."/>
            <person name="Kuo A."/>
            <person name="Mondo S."/>
            <person name="Pangilinan J."/>
            <person name="Riley R."/>
            <person name="Labutti K."/>
            <person name="Andreopoulos B."/>
            <person name="Lipzen A."/>
            <person name="Chen C."/>
            <person name="Yanf M."/>
            <person name="Daum C."/>
            <person name="Ng V."/>
            <person name="Clum A."/>
            <person name="Steindorff A."/>
            <person name="Ohm R."/>
            <person name="Martin F."/>
            <person name="Silar P."/>
            <person name="Natvig D."/>
            <person name="Lalanne C."/>
            <person name="Gautier V."/>
            <person name="Ament-Velasquez S.L."/>
            <person name="Kruys A."/>
            <person name="Hutchinson M.I."/>
            <person name="Powell A.J."/>
            <person name="Barry K."/>
            <person name="Miller A.N."/>
            <person name="Grigoriev I.V."/>
            <person name="Debuchy R."/>
            <person name="Gladieux P."/>
            <person name="Thoren M.H."/>
            <person name="Johannesson H."/>
        </authorList>
    </citation>
    <scope>NUCLEOTIDE SEQUENCE</scope>
    <source>
        <strain evidence="3">PSN4</strain>
    </source>
</reference>
<name>A0AAJ0F6Q9_9PEZI</name>
<evidence type="ECO:0008006" key="5">
    <source>
        <dbReference type="Google" id="ProtNLM"/>
    </source>
</evidence>
<accession>A0AAJ0F6Q9</accession>
<dbReference type="InterPro" id="IPR050464">
    <property type="entry name" value="Zeta_carotene_desat/Oxidored"/>
</dbReference>
<dbReference type="Pfam" id="PF13450">
    <property type="entry name" value="NAD_binding_8"/>
    <property type="match status" value="1"/>
</dbReference>
<keyword evidence="4" id="KW-1185">Reference proteome</keyword>
<evidence type="ECO:0000313" key="3">
    <source>
        <dbReference type="EMBL" id="KAK1757151.1"/>
    </source>
</evidence>
<dbReference type="InterPro" id="IPR036188">
    <property type="entry name" value="FAD/NAD-bd_sf"/>
</dbReference>
<dbReference type="GO" id="GO:0016491">
    <property type="term" value="F:oxidoreductase activity"/>
    <property type="evidence" value="ECO:0007669"/>
    <property type="project" value="TreeGrafter"/>
</dbReference>
<feature type="transmembrane region" description="Helical" evidence="2">
    <location>
        <begin position="133"/>
        <end position="154"/>
    </location>
</feature>
<feature type="region of interest" description="Disordered" evidence="1">
    <location>
        <begin position="258"/>
        <end position="277"/>
    </location>
</feature>
<dbReference type="EMBL" id="MU839831">
    <property type="protein sequence ID" value="KAK1757151.1"/>
    <property type="molecule type" value="Genomic_DNA"/>
</dbReference>
<organism evidence="3 4">
    <name type="scientific">Echria macrotheca</name>
    <dbReference type="NCBI Taxonomy" id="438768"/>
    <lineage>
        <taxon>Eukaryota</taxon>
        <taxon>Fungi</taxon>
        <taxon>Dikarya</taxon>
        <taxon>Ascomycota</taxon>
        <taxon>Pezizomycotina</taxon>
        <taxon>Sordariomycetes</taxon>
        <taxon>Sordariomycetidae</taxon>
        <taxon>Sordariales</taxon>
        <taxon>Schizotheciaceae</taxon>
        <taxon>Echria</taxon>
    </lineage>
</organism>
<keyword evidence="2" id="KW-0812">Transmembrane</keyword>
<dbReference type="PANTHER" id="PTHR42923">
    <property type="entry name" value="PROTOPORPHYRINOGEN OXIDASE"/>
    <property type="match status" value="1"/>
</dbReference>
<dbReference type="PANTHER" id="PTHR42923:SF20">
    <property type="entry name" value="FLAVIN-CONTAINING AMINE OXIDASEDEHYDROGENASE"/>
    <property type="match status" value="1"/>
</dbReference>
<comment type="caution">
    <text evidence="3">The sequence shown here is derived from an EMBL/GenBank/DDBJ whole genome shotgun (WGS) entry which is preliminary data.</text>
</comment>
<protein>
    <recommendedName>
        <fullName evidence="5">FAD/NAD(P)-binding domain-containing protein</fullName>
    </recommendedName>
</protein>
<dbReference type="Gene3D" id="3.50.50.60">
    <property type="entry name" value="FAD/NAD(P)-binding domain"/>
    <property type="match status" value="1"/>
</dbReference>
<evidence type="ECO:0000256" key="2">
    <source>
        <dbReference type="SAM" id="Phobius"/>
    </source>
</evidence>
<dbReference type="AlphaFoldDB" id="A0AAJ0F6Q9"/>
<proteinExistence type="predicted"/>
<gene>
    <name evidence="3" type="ORF">QBC47DRAFT_400780</name>
</gene>
<dbReference type="Proteomes" id="UP001239445">
    <property type="component" value="Unassembled WGS sequence"/>
</dbReference>
<sequence>MTSPQQPVKKVLIVGAGAAGMSCAHHLAQHPEKFDVTLIDASDYCGGQAFSIPINNEKHGASWLNQGVQGGSYIFHHTMTMFARQGHVANPVRLQVSFGKDDRFWTNVYPTKLLARHQGEIRRFVWMLRIVRWFEIFFALVPIKILLRLFWFSYEFANTVALPMVALFLGTGNYTPDVPSIILERLCTSPTYGMWYPPDKESIASNLPPMVVSPNFSRFYGDWRKDLVKKGVKVRLSTEATEIVRRDRSGVDVKIIKRKPTSDGHNPASAWAAEDNTSHADVDAEESLEHYDEIVLCCLADTAKRLLGKTASFRERHVLGSAKFSDDMTITHSDGVYMRKHYENFFNEVQAVSSLSGKSQTARLEAARTNFRPMYYIKPYEADLTKLEMCFDCTNYQAQFPPDLPFDRHVFQTIFLNRKRDGHLWTDHEIDETKIIRKDWWHQLCHSWTHYVFVVPWMWMLQGRKHTRFASSWTVVNAHEVAIMSGLAAAVDLGASYPEDLERDGFALLMFRLYYLLIYGRWYRRKTSKAGTGEDWGSGLYGSVYQGPGVVEEERQMWRADTEMSQTL</sequence>
<dbReference type="SUPFAM" id="SSF51905">
    <property type="entry name" value="FAD/NAD(P)-binding domain"/>
    <property type="match status" value="1"/>
</dbReference>
<keyword evidence="2" id="KW-0472">Membrane</keyword>
<evidence type="ECO:0000313" key="4">
    <source>
        <dbReference type="Proteomes" id="UP001239445"/>
    </source>
</evidence>
<evidence type="ECO:0000256" key="1">
    <source>
        <dbReference type="SAM" id="MobiDB-lite"/>
    </source>
</evidence>
<dbReference type="PRINTS" id="PR00419">
    <property type="entry name" value="ADXRDTASE"/>
</dbReference>
<keyword evidence="2" id="KW-1133">Transmembrane helix</keyword>